<comment type="caution">
    <text evidence="2">The sequence shown here is derived from an EMBL/GenBank/DDBJ whole genome shotgun (WGS) entry which is preliminary data.</text>
</comment>
<gene>
    <name evidence="2" type="ORF">HMPREF9997_02675</name>
</gene>
<dbReference type="PATRIC" id="fig|1035195.3.peg.2396"/>
<dbReference type="InterPro" id="IPR006311">
    <property type="entry name" value="TAT_signal"/>
</dbReference>
<evidence type="ECO:0000313" key="3">
    <source>
        <dbReference type="Proteomes" id="UP000010445"/>
    </source>
</evidence>
<keyword evidence="1" id="KW-0732">Signal</keyword>
<evidence type="ECO:0000256" key="1">
    <source>
        <dbReference type="SAM" id="SignalP"/>
    </source>
</evidence>
<accession>L1M9M1</accession>
<feature type="chain" id="PRO_5003953940" description="Tat pathway signal sequence domain protein" evidence="1">
    <location>
        <begin position="29"/>
        <end position="111"/>
    </location>
</feature>
<dbReference type="PROSITE" id="PS51318">
    <property type="entry name" value="TAT"/>
    <property type="match status" value="1"/>
</dbReference>
<evidence type="ECO:0000313" key="2">
    <source>
        <dbReference type="EMBL" id="EKX87897.1"/>
    </source>
</evidence>
<dbReference type="Proteomes" id="UP000010445">
    <property type="component" value="Unassembled WGS sequence"/>
</dbReference>
<feature type="signal peptide" evidence="1">
    <location>
        <begin position="1"/>
        <end position="28"/>
    </location>
</feature>
<keyword evidence="3" id="KW-1185">Reference proteome</keyword>
<dbReference type="AlphaFoldDB" id="L1M9M1"/>
<evidence type="ECO:0008006" key="4">
    <source>
        <dbReference type="Google" id="ProtNLM"/>
    </source>
</evidence>
<organism evidence="2 3">
    <name type="scientific">Corynebacterium durum F0235</name>
    <dbReference type="NCBI Taxonomy" id="1035195"/>
    <lineage>
        <taxon>Bacteria</taxon>
        <taxon>Bacillati</taxon>
        <taxon>Actinomycetota</taxon>
        <taxon>Actinomycetes</taxon>
        <taxon>Mycobacteriales</taxon>
        <taxon>Corynebacteriaceae</taxon>
        <taxon>Corynebacterium</taxon>
    </lineage>
</organism>
<sequence length="111" mass="12048">MYFRRVFRASAAAIIAATALTATPAAQAEQFDTGLGTMPIGEWGKVRFLTPNDPQFWDPTVTTPRIVSPRGTENLECKAFHGKATGCRQDGVGLRALPLPWEVYVPVNGLS</sequence>
<protein>
    <recommendedName>
        <fullName evidence="4">Tat pathway signal sequence domain protein</fullName>
    </recommendedName>
</protein>
<dbReference type="RefSeq" id="WP_006062478.1">
    <property type="nucleotide sequence ID" value="NZ_KB290824.1"/>
</dbReference>
<dbReference type="OrthoDB" id="4554588at2"/>
<dbReference type="EMBL" id="AMEM01000041">
    <property type="protein sequence ID" value="EKX87897.1"/>
    <property type="molecule type" value="Genomic_DNA"/>
</dbReference>
<name>L1M9M1_9CORY</name>
<reference evidence="2 3" key="1">
    <citation type="submission" date="2012-05" db="EMBL/GenBank/DDBJ databases">
        <authorList>
            <person name="Weinstock G."/>
            <person name="Sodergren E."/>
            <person name="Lobos E.A."/>
            <person name="Fulton L."/>
            <person name="Fulton R."/>
            <person name="Courtney L."/>
            <person name="Fronick C."/>
            <person name="O'Laughlin M."/>
            <person name="Godfrey J."/>
            <person name="Wilson R.M."/>
            <person name="Miner T."/>
            <person name="Farmer C."/>
            <person name="Delehaunty K."/>
            <person name="Cordes M."/>
            <person name="Minx P."/>
            <person name="Tomlinson C."/>
            <person name="Chen J."/>
            <person name="Wollam A."/>
            <person name="Pepin K.H."/>
            <person name="Bhonagiri V."/>
            <person name="Zhang X."/>
            <person name="Suruliraj S."/>
            <person name="Warren W."/>
            <person name="Mitreva M."/>
            <person name="Mardis E.R."/>
            <person name="Wilson R.K."/>
        </authorList>
    </citation>
    <scope>NUCLEOTIDE SEQUENCE [LARGE SCALE GENOMIC DNA]</scope>
    <source>
        <strain evidence="2 3">F0235</strain>
    </source>
</reference>
<proteinExistence type="predicted"/>
<dbReference type="HOGENOM" id="CLU_2154119_0_0_11"/>